<sequence>MEPTAMIDPITENDLTAYVDGQLEGLRRLDVEAHLARHPETAALIMAELHDRDALRQAFAALPGPGPERNRVAARRLDRNLAWRRFGDRLRRAAVIAVLVGTGWLAHSDGPFLGVPDTFAASVDPALVADARHAREAAQVRARIASQRGLVGSYDRDGISAATGISLPDLPADWIVRDVQIVPARNGAGVEVVIDAGALGEVSLFATRGSATAGSHSEVTSPGDGETAYWTAAHTAYALSGGRDHAGLGDAARRLAGHGAQRL</sequence>
<dbReference type="Proteomes" id="UP001549145">
    <property type="component" value="Unassembled WGS sequence"/>
</dbReference>
<accession>A0ABV2L0D6</accession>
<dbReference type="RefSeq" id="WP_238276150.1">
    <property type="nucleotide sequence ID" value="NZ_BPQL01000014.1"/>
</dbReference>
<evidence type="ECO:0000313" key="2">
    <source>
        <dbReference type="Proteomes" id="UP001549145"/>
    </source>
</evidence>
<proteinExistence type="predicted"/>
<organism evidence="1 2">
    <name type="scientific">Methylobacterium goesingense</name>
    <dbReference type="NCBI Taxonomy" id="243690"/>
    <lineage>
        <taxon>Bacteria</taxon>
        <taxon>Pseudomonadati</taxon>
        <taxon>Pseudomonadota</taxon>
        <taxon>Alphaproteobacteria</taxon>
        <taxon>Hyphomicrobiales</taxon>
        <taxon>Methylobacteriaceae</taxon>
        <taxon>Methylobacterium</taxon>
    </lineage>
</organism>
<dbReference type="EMBL" id="JBEPMM010000001">
    <property type="protein sequence ID" value="MET3691283.1"/>
    <property type="molecule type" value="Genomic_DNA"/>
</dbReference>
<name>A0ABV2L0D6_9HYPH</name>
<comment type="caution">
    <text evidence="1">The sequence shown here is derived from an EMBL/GenBank/DDBJ whole genome shotgun (WGS) entry which is preliminary data.</text>
</comment>
<gene>
    <name evidence="1" type="ORF">ABID43_000802</name>
</gene>
<reference evidence="1 2" key="1">
    <citation type="submission" date="2024-06" db="EMBL/GenBank/DDBJ databases">
        <title>Genomic Encyclopedia of Type Strains, Phase IV (KMG-IV): sequencing the most valuable type-strain genomes for metagenomic binning, comparative biology and taxonomic classification.</title>
        <authorList>
            <person name="Goeker M."/>
        </authorList>
    </citation>
    <scope>NUCLEOTIDE SEQUENCE [LARGE SCALE GENOMIC DNA]</scope>
    <source>
        <strain evidence="1 2">DSM 21331</strain>
    </source>
</reference>
<keyword evidence="2" id="KW-1185">Reference proteome</keyword>
<protein>
    <submittedName>
        <fullName evidence="1">Anti-sigma factor RsiW</fullName>
    </submittedName>
</protein>
<evidence type="ECO:0000313" key="1">
    <source>
        <dbReference type="EMBL" id="MET3691283.1"/>
    </source>
</evidence>